<evidence type="ECO:0000313" key="1">
    <source>
        <dbReference type="EMBL" id="GFJ91568.1"/>
    </source>
</evidence>
<dbReference type="EMBL" id="BLPG01000001">
    <property type="protein sequence ID" value="GFJ91568.1"/>
    <property type="molecule type" value="Genomic_DNA"/>
</dbReference>
<sequence>MAELTIAQRVQAGADLLDRSWPDWWQLIDLDLLDVGAPECCPLGQLFGSWNEAPDGLAMDADRGFYRATQWPGVGDRTDAAVEKVDRAIRVEYAELTEGWRALIEERRSGVPA</sequence>
<evidence type="ECO:0000313" key="2">
    <source>
        <dbReference type="Proteomes" id="UP000482960"/>
    </source>
</evidence>
<reference evidence="1 2" key="2">
    <citation type="submission" date="2020-03" db="EMBL/GenBank/DDBJ databases">
        <authorList>
            <person name="Ichikawa N."/>
            <person name="Kimura A."/>
            <person name="Kitahashi Y."/>
            <person name="Uohara A."/>
        </authorList>
    </citation>
    <scope>NUCLEOTIDE SEQUENCE [LARGE SCALE GENOMIC DNA]</scope>
    <source>
        <strain evidence="1 2">NBRC 108638</strain>
    </source>
</reference>
<protein>
    <submittedName>
        <fullName evidence="1">Uncharacterized protein</fullName>
    </submittedName>
</protein>
<proteinExistence type="predicted"/>
<dbReference type="RefSeq" id="WP_173078616.1">
    <property type="nucleotide sequence ID" value="NZ_BAABJB010000004.1"/>
</dbReference>
<accession>A0A6V8L995</accession>
<dbReference type="Proteomes" id="UP000482960">
    <property type="component" value="Unassembled WGS sequence"/>
</dbReference>
<keyword evidence="2" id="KW-1185">Reference proteome</keyword>
<dbReference type="AlphaFoldDB" id="A0A6V8L995"/>
<name>A0A6V8L995_9ACTN</name>
<organism evidence="1 2">
    <name type="scientific">Phytohabitans rumicis</name>
    <dbReference type="NCBI Taxonomy" id="1076125"/>
    <lineage>
        <taxon>Bacteria</taxon>
        <taxon>Bacillati</taxon>
        <taxon>Actinomycetota</taxon>
        <taxon>Actinomycetes</taxon>
        <taxon>Micromonosporales</taxon>
        <taxon>Micromonosporaceae</taxon>
    </lineage>
</organism>
<gene>
    <name evidence="1" type="ORF">Prum_052100</name>
</gene>
<comment type="caution">
    <text evidence="1">The sequence shown here is derived from an EMBL/GenBank/DDBJ whole genome shotgun (WGS) entry which is preliminary data.</text>
</comment>
<reference evidence="1 2" key="1">
    <citation type="submission" date="2020-03" db="EMBL/GenBank/DDBJ databases">
        <title>Whole genome shotgun sequence of Phytohabitans rumicis NBRC 108638.</title>
        <authorList>
            <person name="Komaki H."/>
            <person name="Tamura T."/>
        </authorList>
    </citation>
    <scope>NUCLEOTIDE SEQUENCE [LARGE SCALE GENOMIC DNA]</scope>
    <source>
        <strain evidence="1 2">NBRC 108638</strain>
    </source>
</reference>